<dbReference type="PROSITE" id="PS50995">
    <property type="entry name" value="HTH_MARR_2"/>
    <property type="match status" value="1"/>
</dbReference>
<dbReference type="SUPFAM" id="SSF46785">
    <property type="entry name" value="Winged helix' DNA-binding domain"/>
    <property type="match status" value="1"/>
</dbReference>
<name>A0ABN6MDI6_9ACTN</name>
<proteinExistence type="predicted"/>
<organism evidence="3 4">
    <name type="scientific">Raoultibacter timonensis</name>
    <dbReference type="NCBI Taxonomy" id="1907662"/>
    <lineage>
        <taxon>Bacteria</taxon>
        <taxon>Bacillati</taxon>
        <taxon>Actinomycetota</taxon>
        <taxon>Coriobacteriia</taxon>
        <taxon>Eggerthellales</taxon>
        <taxon>Eggerthellaceae</taxon>
        <taxon>Raoultibacter</taxon>
    </lineage>
</organism>
<accession>A0ABN6MDI6</accession>
<gene>
    <name evidence="3" type="ORF">CE91St30_06210</name>
</gene>
<evidence type="ECO:0000313" key="3">
    <source>
        <dbReference type="EMBL" id="BDE95288.1"/>
    </source>
</evidence>
<dbReference type="PANTHER" id="PTHR33164">
    <property type="entry name" value="TRANSCRIPTIONAL REGULATOR, MARR FAMILY"/>
    <property type="match status" value="1"/>
</dbReference>
<sequence length="183" mass="20980">MSQEARNLPDQFRHCSNLMRRMYHQSGPMNTRHGQGKLMHYLLALDGATQKDLAKEMRMYPASLADVVRQAECNGFVTVAPNADDSRSTGVFLTDEGRAIAEKRAAANDRVAEEIFADFTDEERMQLEGLLAKLSDSLEKKATQEDDEDRRCNHRSRRSRRYDGHRKCGGRRMRKNDQFVSRG</sequence>
<dbReference type="RefSeq" id="WP_102379070.1">
    <property type="nucleotide sequence ID" value="NZ_AP025564.1"/>
</dbReference>
<feature type="region of interest" description="Disordered" evidence="1">
    <location>
        <begin position="140"/>
        <end position="183"/>
    </location>
</feature>
<reference evidence="3 4" key="1">
    <citation type="submission" date="2022-01" db="EMBL/GenBank/DDBJ databases">
        <title>Novel bile acid biosynthetic pathways are enriched in the microbiome of centenarians.</title>
        <authorList>
            <person name="Sato Y."/>
            <person name="Atarashi K."/>
            <person name="Plichta R.D."/>
            <person name="Arai Y."/>
            <person name="Sasajima S."/>
            <person name="Kearney M.S."/>
            <person name="Suda W."/>
            <person name="Takeshita K."/>
            <person name="Sasaki T."/>
            <person name="Okamoto S."/>
            <person name="Skelly N.A."/>
            <person name="Okamura Y."/>
            <person name="Vlamakis H."/>
            <person name="Li Y."/>
            <person name="Tanoue T."/>
            <person name="Takei H."/>
            <person name="Nittono H."/>
            <person name="Narushima S."/>
            <person name="Irie J."/>
            <person name="Itoh H."/>
            <person name="Moriya K."/>
            <person name="Sugiura Y."/>
            <person name="Suematsu M."/>
            <person name="Moritoki N."/>
            <person name="Shibata S."/>
            <person name="Littman R.D."/>
            <person name="Fischbach A.M."/>
            <person name="Uwamino Y."/>
            <person name="Inoue T."/>
            <person name="Honda A."/>
            <person name="Hattori M."/>
            <person name="Murai T."/>
            <person name="Xavier J.R."/>
            <person name="Hirose N."/>
            <person name="Honda K."/>
        </authorList>
    </citation>
    <scope>NUCLEOTIDE SEQUENCE [LARGE SCALE GENOMIC DNA]</scope>
    <source>
        <strain evidence="3 4">CE91-St30</strain>
    </source>
</reference>
<dbReference type="InterPro" id="IPR036390">
    <property type="entry name" value="WH_DNA-bd_sf"/>
</dbReference>
<evidence type="ECO:0000313" key="4">
    <source>
        <dbReference type="Proteomes" id="UP001320544"/>
    </source>
</evidence>
<dbReference type="Pfam" id="PF01047">
    <property type="entry name" value="MarR"/>
    <property type="match status" value="1"/>
</dbReference>
<dbReference type="SMART" id="SM00347">
    <property type="entry name" value="HTH_MARR"/>
    <property type="match status" value="1"/>
</dbReference>
<dbReference type="InterPro" id="IPR000835">
    <property type="entry name" value="HTH_MarR-typ"/>
</dbReference>
<dbReference type="InterPro" id="IPR039422">
    <property type="entry name" value="MarR/SlyA-like"/>
</dbReference>
<dbReference type="Gene3D" id="1.10.10.10">
    <property type="entry name" value="Winged helix-like DNA-binding domain superfamily/Winged helix DNA-binding domain"/>
    <property type="match status" value="1"/>
</dbReference>
<dbReference type="EMBL" id="AP025564">
    <property type="protein sequence ID" value="BDE95288.1"/>
    <property type="molecule type" value="Genomic_DNA"/>
</dbReference>
<evidence type="ECO:0000259" key="2">
    <source>
        <dbReference type="PROSITE" id="PS50995"/>
    </source>
</evidence>
<dbReference type="Proteomes" id="UP001320544">
    <property type="component" value="Chromosome"/>
</dbReference>
<dbReference type="PRINTS" id="PR00598">
    <property type="entry name" value="HTHMARR"/>
</dbReference>
<dbReference type="InterPro" id="IPR036388">
    <property type="entry name" value="WH-like_DNA-bd_sf"/>
</dbReference>
<feature type="domain" description="HTH marR-type" evidence="2">
    <location>
        <begin position="1"/>
        <end position="136"/>
    </location>
</feature>
<evidence type="ECO:0000256" key="1">
    <source>
        <dbReference type="SAM" id="MobiDB-lite"/>
    </source>
</evidence>
<dbReference type="PANTHER" id="PTHR33164:SF57">
    <property type="entry name" value="MARR-FAMILY TRANSCRIPTIONAL REGULATOR"/>
    <property type="match status" value="1"/>
</dbReference>
<keyword evidence="4" id="KW-1185">Reference proteome</keyword>
<protein>
    <recommendedName>
        <fullName evidence="2">HTH marR-type domain-containing protein</fullName>
    </recommendedName>
</protein>